<dbReference type="STRING" id="240292.Ava_0015"/>
<dbReference type="HOGENOM" id="CLU_2821697_0_0_3"/>
<dbReference type="eggNOG" id="ENOG5031ZCY">
    <property type="taxonomic scope" value="Bacteria"/>
</dbReference>
<organism evidence="1 2">
    <name type="scientific">Trichormus variabilis (strain ATCC 29413 / PCC 7937)</name>
    <name type="common">Anabaena variabilis</name>
    <dbReference type="NCBI Taxonomy" id="240292"/>
    <lineage>
        <taxon>Bacteria</taxon>
        <taxon>Bacillati</taxon>
        <taxon>Cyanobacteriota</taxon>
        <taxon>Cyanophyceae</taxon>
        <taxon>Nostocales</taxon>
        <taxon>Nostocaceae</taxon>
        <taxon>Trichormus</taxon>
    </lineage>
</organism>
<gene>
    <name evidence="1" type="ordered locus">Ava_0015</name>
</gene>
<proteinExistence type="predicted"/>
<dbReference type="AlphaFoldDB" id="Q3MH95"/>
<evidence type="ECO:0000313" key="2">
    <source>
        <dbReference type="Proteomes" id="UP000002533"/>
    </source>
</evidence>
<name>Q3MH95_TRIV2</name>
<dbReference type="KEGG" id="ava:Ava_0015"/>
<sequence length="66" mass="7528">MEFPAALINNNTLAEYSDSGIVNYYMFIQKFGSSEFKDNGQYLISGNPANYVLTSISLLWGNRYEF</sequence>
<reference evidence="2" key="1">
    <citation type="journal article" date="2014" name="Stand. Genomic Sci.">
        <title>Complete genome sequence of Anabaena variabilis ATCC 29413.</title>
        <authorList>
            <person name="Thiel T."/>
            <person name="Pratte B.S."/>
            <person name="Zhong J."/>
            <person name="Goodwin L."/>
            <person name="Copeland A."/>
            <person name="Lucas S."/>
            <person name="Han C."/>
            <person name="Pitluck S."/>
            <person name="Land M.L."/>
            <person name="Kyrpides N.C."/>
            <person name="Woyke T."/>
        </authorList>
    </citation>
    <scope>NUCLEOTIDE SEQUENCE [LARGE SCALE GENOMIC DNA]</scope>
    <source>
        <strain evidence="2">ATCC 29413 / PCC 7937</strain>
    </source>
</reference>
<protein>
    <submittedName>
        <fullName evidence="1">Uncharacterized protein</fullName>
    </submittedName>
</protein>
<accession>Q3MH95</accession>
<dbReference type="Proteomes" id="UP000002533">
    <property type="component" value="Chromosome"/>
</dbReference>
<dbReference type="EMBL" id="CP000117">
    <property type="protein sequence ID" value="ABA19641.1"/>
    <property type="molecule type" value="Genomic_DNA"/>
</dbReference>
<evidence type="ECO:0000313" key="1">
    <source>
        <dbReference type="EMBL" id="ABA19641.1"/>
    </source>
</evidence>